<evidence type="ECO:0000313" key="3">
    <source>
        <dbReference type="EMBL" id="PJZ61905.1"/>
    </source>
</evidence>
<accession>A0A2M9YJA9</accession>
<evidence type="ECO:0000313" key="4">
    <source>
        <dbReference type="Proteomes" id="UP000232149"/>
    </source>
</evidence>
<proteinExistence type="predicted"/>
<name>A0A2M9YJA9_9LEPT</name>
<keyword evidence="1" id="KW-0812">Transmembrane</keyword>
<evidence type="ECO:0000313" key="5">
    <source>
        <dbReference type="Proteomes" id="UP000232188"/>
    </source>
</evidence>
<dbReference type="Proteomes" id="UP000232188">
    <property type="component" value="Unassembled WGS sequence"/>
</dbReference>
<evidence type="ECO:0000313" key="2">
    <source>
        <dbReference type="EMBL" id="PJZ51586.1"/>
    </source>
</evidence>
<keyword evidence="4" id="KW-1185">Reference proteome</keyword>
<feature type="transmembrane region" description="Helical" evidence="1">
    <location>
        <begin position="6"/>
        <end position="28"/>
    </location>
</feature>
<dbReference type="EMBL" id="NPDU01000024">
    <property type="protein sequence ID" value="PJZ61905.1"/>
    <property type="molecule type" value="Genomic_DNA"/>
</dbReference>
<keyword evidence="1" id="KW-1133">Transmembrane helix</keyword>
<sequence>MIGILLIMFFFWLLGSGAYGILEIVIMLSIGIVPGRSHTLILTGIFSATFVMIAFIYVAFVCSLGEEWGMCRILEF</sequence>
<dbReference type="AlphaFoldDB" id="A0A2M9YJA9"/>
<organism evidence="2 5">
    <name type="scientific">Leptospira adleri</name>
    <dbReference type="NCBI Taxonomy" id="2023186"/>
    <lineage>
        <taxon>Bacteria</taxon>
        <taxon>Pseudomonadati</taxon>
        <taxon>Spirochaetota</taxon>
        <taxon>Spirochaetia</taxon>
        <taxon>Leptospirales</taxon>
        <taxon>Leptospiraceae</taxon>
        <taxon>Leptospira</taxon>
    </lineage>
</organism>
<gene>
    <name evidence="3" type="ORF">CH376_10905</name>
    <name evidence="2" type="ORF">CH380_19260</name>
</gene>
<evidence type="ECO:0000256" key="1">
    <source>
        <dbReference type="SAM" id="Phobius"/>
    </source>
</evidence>
<dbReference type="EMBL" id="NPDV01000022">
    <property type="protein sequence ID" value="PJZ51586.1"/>
    <property type="molecule type" value="Genomic_DNA"/>
</dbReference>
<feature type="transmembrane region" description="Helical" evidence="1">
    <location>
        <begin position="40"/>
        <end position="60"/>
    </location>
</feature>
<dbReference type="RefSeq" id="WP_100787381.1">
    <property type="nucleotide sequence ID" value="NZ_NPDU01000024.1"/>
</dbReference>
<protein>
    <submittedName>
        <fullName evidence="2">Uncharacterized protein</fullName>
    </submittedName>
</protein>
<dbReference type="Proteomes" id="UP000232149">
    <property type="component" value="Unassembled WGS sequence"/>
</dbReference>
<comment type="caution">
    <text evidence="2">The sequence shown here is derived from an EMBL/GenBank/DDBJ whole genome shotgun (WGS) entry which is preliminary data.</text>
</comment>
<reference evidence="4 5" key="1">
    <citation type="submission" date="2017-07" db="EMBL/GenBank/DDBJ databases">
        <title>Leptospira spp. isolated from tropical soils.</title>
        <authorList>
            <person name="Thibeaux R."/>
            <person name="Iraola G."/>
            <person name="Ferres I."/>
            <person name="Bierque E."/>
            <person name="Girault D."/>
            <person name="Soupe-Gilbert M.-E."/>
            <person name="Picardeau M."/>
            <person name="Goarant C."/>
        </authorList>
    </citation>
    <scope>NUCLEOTIDE SEQUENCE [LARGE SCALE GENOMIC DNA]</scope>
    <source>
        <strain evidence="2 5">FH2-B-C1</strain>
        <strain evidence="3 4">FH2-B-D1</strain>
    </source>
</reference>
<keyword evidence="1" id="KW-0472">Membrane</keyword>